<dbReference type="PANTHER" id="PTHR37291:SF1">
    <property type="entry name" value="TYPE IV METHYL-DIRECTED RESTRICTION ENZYME ECOKMCRB SUBUNIT"/>
    <property type="match status" value="1"/>
</dbReference>
<gene>
    <name evidence="2" type="ORF">HMPREF8571_1041</name>
</gene>
<dbReference type="InterPro" id="IPR011704">
    <property type="entry name" value="ATPase_dyneun-rel_AAA"/>
</dbReference>
<evidence type="ECO:0000313" key="3">
    <source>
        <dbReference type="Proteomes" id="UP000003823"/>
    </source>
</evidence>
<dbReference type="InterPro" id="IPR027417">
    <property type="entry name" value="P-loop_NTPase"/>
</dbReference>
<dbReference type="RefSeq" id="WP_000579591.1">
    <property type="nucleotide sequence ID" value="NZ_GL397179.1"/>
</dbReference>
<name>E0PRC0_STRMT</name>
<feature type="domain" description="ATPase dynein-related AAA" evidence="1">
    <location>
        <begin position="475"/>
        <end position="650"/>
    </location>
</feature>
<keyword evidence="2" id="KW-0378">Hydrolase</keyword>
<evidence type="ECO:0000259" key="1">
    <source>
        <dbReference type="Pfam" id="PF07728"/>
    </source>
</evidence>
<proteinExistence type="predicted"/>
<dbReference type="OrthoDB" id="9781481at2"/>
<dbReference type="SUPFAM" id="SSF52540">
    <property type="entry name" value="P-loop containing nucleoside triphosphate hydrolases"/>
    <property type="match status" value="1"/>
</dbReference>
<organism evidence="2 3">
    <name type="scientific">Streptococcus mitis ATCC 6249</name>
    <dbReference type="NCBI Taxonomy" id="864567"/>
    <lineage>
        <taxon>Bacteria</taxon>
        <taxon>Bacillati</taxon>
        <taxon>Bacillota</taxon>
        <taxon>Bacilli</taxon>
        <taxon>Lactobacillales</taxon>
        <taxon>Streptococcaceae</taxon>
        <taxon>Streptococcus</taxon>
        <taxon>Streptococcus mitis group</taxon>
    </lineage>
</organism>
<dbReference type="GO" id="GO:0016887">
    <property type="term" value="F:ATP hydrolysis activity"/>
    <property type="evidence" value="ECO:0007669"/>
    <property type="project" value="InterPro"/>
</dbReference>
<dbReference type="eggNOG" id="COG1401">
    <property type="taxonomic scope" value="Bacteria"/>
</dbReference>
<comment type="caution">
    <text evidence="2">The sequence shown here is derived from an EMBL/GenBank/DDBJ whole genome shotgun (WGS) entry which is preliminary data.</text>
</comment>
<protein>
    <submittedName>
        <fullName evidence="2">ATPase family associated with various cellular activities (AAA)</fullName>
        <ecNumber evidence="2">3.1.21.3</ecNumber>
    </submittedName>
</protein>
<dbReference type="GO" id="GO:0005524">
    <property type="term" value="F:ATP binding"/>
    <property type="evidence" value="ECO:0007669"/>
    <property type="project" value="InterPro"/>
</dbReference>
<dbReference type="Proteomes" id="UP000003823">
    <property type="component" value="Unassembled WGS sequence"/>
</dbReference>
<dbReference type="Pfam" id="PF07728">
    <property type="entry name" value="AAA_5"/>
    <property type="match status" value="1"/>
</dbReference>
<sequence>MIGKLTIDKASMNLSYFLYTIRIISSNNGSVSRRDFGMQMGEFIGQPSVNANGGENRTPFNKSKLPRYFGFVDVKMDSNNEQLLVLTHRGEILNNYIEDSGVEIESKKRFKIKEENRSEFINLIFESVIFDTFGKNNCGAEQSNTDIEPAKLVFKTVYELGSATAEEICFVIYGLNRGTDGKTDSPVSSFKEAIETIKANRANSIDDYSEFIEQWKIENIVNDCKIINIFTDPSIGLLTSVRDENSKKIYYSLSGNLEAVHKKQIEAIPATFQPLQIFAYSNDNLKSIKHWINDTVLGRISDETFVYRYQSDNHERLLFAYDSDEEFQPFLFEKALLKSFNNSKNNIYLIIEGIDEDTLYKTFGKYAQLMNRVNNFLDNDNGYSRTPVEDEALYQYLVKNSKEAKSILSPNEIIIPPNLNIIGAIIMDEKNTDMNFDFEFKRVLIKDDSEINENINDVNLEYETTHKSAFSLNRVLFGAPGTGKSHKLGKDMVELLENAEKDYERVTFHPDYTFSQFVGTYKPVPIINKDGKEEISYQYVPGPFIRSYVKALKSAQTDNPKPYLLLIEEINRAKIAAVFGDIFQLLDRTDGVSEYPIRTSEDLRQYLANELKVSEDQVATLTLPDNLYIWATMNSADQGVFPMDTAFKRRWDFEYLELDGGEAEIEGYRFNVAGQTYEWNALRKALNEVLSEVYKINEDKLMGPFFIKLDSYKIEIKADNSNSSESDKKSYDYILNDKFLDAFKNKVLMYLFDDAAKQKRKDFFQGVENSNRYSVICKEFEQNGLQIFDHKVSKNYELFVSNDKE</sequence>
<dbReference type="HOGENOM" id="CLU_008747_6_0_9"/>
<dbReference type="AlphaFoldDB" id="E0PRC0"/>
<dbReference type="EC" id="3.1.21.3" evidence="2"/>
<dbReference type="Gene3D" id="3.40.50.300">
    <property type="entry name" value="P-loop containing nucleotide triphosphate hydrolases"/>
    <property type="match status" value="1"/>
</dbReference>
<evidence type="ECO:0000313" key="2">
    <source>
        <dbReference type="EMBL" id="EFM31671.1"/>
    </source>
</evidence>
<dbReference type="PANTHER" id="PTHR37291">
    <property type="entry name" value="5-METHYLCYTOSINE-SPECIFIC RESTRICTION ENZYME B"/>
    <property type="match status" value="1"/>
</dbReference>
<reference evidence="2 3" key="1">
    <citation type="submission" date="2010-07" db="EMBL/GenBank/DDBJ databases">
        <authorList>
            <person name="Muzny D."/>
            <person name="Qin X."/>
            <person name="Deng J."/>
            <person name="Jiang H."/>
            <person name="Liu Y."/>
            <person name="Qu J."/>
            <person name="Song X.-Z."/>
            <person name="Zhang L."/>
            <person name="Thornton R."/>
            <person name="Coyle M."/>
            <person name="Francisco L."/>
            <person name="Jackson L."/>
            <person name="Javaid M."/>
            <person name="Korchina V."/>
            <person name="Kovar C."/>
            <person name="Mata R."/>
            <person name="Mathew T."/>
            <person name="Ngo R."/>
            <person name="Nguyen L."/>
            <person name="Nguyen N."/>
            <person name="Okwuonu G."/>
            <person name="Ongeri F."/>
            <person name="Pham C."/>
            <person name="Simmons D."/>
            <person name="Wilczek-Boney K."/>
            <person name="Hale W."/>
            <person name="Jakkamsetti A."/>
            <person name="Pham P."/>
            <person name="Ruth R."/>
            <person name="San Lucas F."/>
            <person name="Warren J."/>
            <person name="Zhang J."/>
            <person name="Zhao Z."/>
            <person name="Zhou C."/>
            <person name="Zhu D."/>
            <person name="Lee S."/>
            <person name="Bess C."/>
            <person name="Blankenburg K."/>
            <person name="Forbes L."/>
            <person name="Fu Q."/>
            <person name="Gubbala S."/>
            <person name="Hirani K."/>
            <person name="Jayaseelan J.C."/>
            <person name="Lara F."/>
            <person name="Munidasa M."/>
            <person name="Palculict T."/>
            <person name="Patil S."/>
            <person name="Pu L.-L."/>
            <person name="Saada N."/>
            <person name="Tang L."/>
            <person name="Weissenberger G."/>
            <person name="Zhu Y."/>
            <person name="Hemphill L."/>
            <person name="Shang Y."/>
            <person name="Youmans B."/>
            <person name="Ayvaz T."/>
            <person name="Ross M."/>
            <person name="Santibanez J."/>
            <person name="Aqrawi P."/>
            <person name="Gross S."/>
            <person name="Joshi V."/>
            <person name="Fowler G."/>
            <person name="Nazareth L."/>
            <person name="Reid J."/>
            <person name="Worley K."/>
            <person name="Petrosino J."/>
            <person name="Highlander S."/>
            <person name="Gibbs R."/>
        </authorList>
    </citation>
    <scope>NUCLEOTIDE SEQUENCE [LARGE SCALE GENOMIC DNA]</scope>
    <source>
        <strain evidence="2 3">ATCC 6249</strain>
    </source>
</reference>
<dbReference type="InterPro" id="IPR052934">
    <property type="entry name" value="Methyl-DNA_Rec/Restrict_Enz"/>
</dbReference>
<accession>E0PRC0</accession>
<dbReference type="GO" id="GO:0009035">
    <property type="term" value="F:type I site-specific deoxyribonuclease activity"/>
    <property type="evidence" value="ECO:0007669"/>
    <property type="project" value="UniProtKB-EC"/>
</dbReference>
<dbReference type="EMBL" id="AEEN01000012">
    <property type="protein sequence ID" value="EFM31671.1"/>
    <property type="molecule type" value="Genomic_DNA"/>
</dbReference>